<protein>
    <submittedName>
        <fullName evidence="2">Uncharacterized protein</fullName>
    </submittedName>
</protein>
<evidence type="ECO:0000313" key="3">
    <source>
        <dbReference type="EMBL" id="QJH98786.1"/>
    </source>
</evidence>
<evidence type="ECO:0000256" key="1">
    <source>
        <dbReference type="SAM" id="Phobius"/>
    </source>
</evidence>
<keyword evidence="1" id="KW-0472">Membrane</keyword>
<evidence type="ECO:0000313" key="2">
    <source>
        <dbReference type="EMBL" id="QJA48797.1"/>
    </source>
</evidence>
<dbReference type="AlphaFoldDB" id="A0A6H1ZNA0"/>
<dbReference type="EMBL" id="MT144103">
    <property type="protein sequence ID" value="QJA48797.1"/>
    <property type="molecule type" value="Genomic_DNA"/>
</dbReference>
<name>A0A6H1ZNA0_9ZZZZ</name>
<proteinExistence type="predicted"/>
<keyword evidence="1" id="KW-1133">Transmembrane helix</keyword>
<gene>
    <name evidence="2" type="ORF">TM448A01161_0012</name>
    <name evidence="3" type="ORF">TM448B01396_0013</name>
</gene>
<accession>A0A6H1ZNA0</accession>
<organism evidence="2">
    <name type="scientific">viral metagenome</name>
    <dbReference type="NCBI Taxonomy" id="1070528"/>
    <lineage>
        <taxon>unclassified sequences</taxon>
        <taxon>metagenomes</taxon>
        <taxon>organismal metagenomes</taxon>
    </lineage>
</organism>
<reference evidence="2" key="1">
    <citation type="submission" date="2020-03" db="EMBL/GenBank/DDBJ databases">
        <title>The deep terrestrial virosphere.</title>
        <authorList>
            <person name="Holmfeldt K."/>
            <person name="Nilsson E."/>
            <person name="Simone D."/>
            <person name="Lopez-Fernandez M."/>
            <person name="Wu X."/>
            <person name="de Brujin I."/>
            <person name="Lundin D."/>
            <person name="Andersson A."/>
            <person name="Bertilsson S."/>
            <person name="Dopson M."/>
        </authorList>
    </citation>
    <scope>NUCLEOTIDE SEQUENCE</scope>
    <source>
        <strain evidence="2">TM448A01161</strain>
        <strain evidence="3">TM448B01396</strain>
    </source>
</reference>
<feature type="transmembrane region" description="Helical" evidence="1">
    <location>
        <begin position="51"/>
        <end position="71"/>
    </location>
</feature>
<keyword evidence="1" id="KW-0812">Transmembrane</keyword>
<dbReference type="EMBL" id="MT144752">
    <property type="protein sequence ID" value="QJH98786.1"/>
    <property type="molecule type" value="Genomic_DNA"/>
</dbReference>
<sequence>MDIDKLNGLITREDWTGFSSDQREWIIFNLMQKVEKRVIALEKRKRFDTSISAVSGFVGGITAFIGKMLFFPTKS</sequence>